<keyword evidence="3" id="KW-1185">Reference proteome</keyword>
<dbReference type="RefSeq" id="WP_052945090.1">
    <property type="nucleotide sequence ID" value="NZ_BANB01000010.1"/>
</dbReference>
<reference evidence="2 3" key="1">
    <citation type="submission" date="2012-11" db="EMBL/GenBank/DDBJ databases">
        <title>Whole genome sequence of Acidisphaera rubrifaciens HS-AP3.</title>
        <authorList>
            <person name="Azuma Y."/>
            <person name="Higashiura N."/>
            <person name="Hirakawa H."/>
            <person name="Matsushita K."/>
        </authorList>
    </citation>
    <scope>NUCLEOTIDE SEQUENCE [LARGE SCALE GENOMIC DNA]</scope>
    <source>
        <strain evidence="2 3">HS-AP3</strain>
    </source>
</reference>
<dbReference type="AlphaFoldDB" id="A0A0D6P270"/>
<sequence length="238" mass="23911">MRRASLLAVLLLAACARGHVTPVATAPAAGTPAPMRVLVTDFAVSPAAVHLDSGLAARLMRSGSSVAAQQEQQTAAETTQAALRRTLVAKLQSYGLPAEYLPPGYKPPPRSALVQGHILAINEGNRTRRTVVGLGAGKSSVAGDAQLTYVGAGGTKFLAAFSGSADSGRMPGAAETMGVGAAAGSLGAATAVTGGTHALAETRRTTNEANADQLADALARQIADYAASQGWIARGAGQ</sequence>
<dbReference type="InterPro" id="IPR025522">
    <property type="entry name" value="DUF4410"/>
</dbReference>
<accession>A0A0D6P270</accession>
<evidence type="ECO:0000313" key="3">
    <source>
        <dbReference type="Proteomes" id="UP000032680"/>
    </source>
</evidence>
<dbReference type="OrthoDB" id="5561889at2"/>
<proteinExistence type="predicted"/>
<organism evidence="2 3">
    <name type="scientific">Acidisphaera rubrifaciens HS-AP3</name>
    <dbReference type="NCBI Taxonomy" id="1231350"/>
    <lineage>
        <taxon>Bacteria</taxon>
        <taxon>Pseudomonadati</taxon>
        <taxon>Pseudomonadota</taxon>
        <taxon>Alphaproteobacteria</taxon>
        <taxon>Acetobacterales</taxon>
        <taxon>Acetobacteraceae</taxon>
        <taxon>Acidisphaera</taxon>
    </lineage>
</organism>
<evidence type="ECO:0000256" key="1">
    <source>
        <dbReference type="SAM" id="SignalP"/>
    </source>
</evidence>
<evidence type="ECO:0000313" key="2">
    <source>
        <dbReference type="EMBL" id="GAN75855.1"/>
    </source>
</evidence>
<dbReference type="EMBL" id="BANB01000010">
    <property type="protein sequence ID" value="GAN75855.1"/>
    <property type="molecule type" value="Genomic_DNA"/>
</dbReference>
<dbReference type="PROSITE" id="PS51257">
    <property type="entry name" value="PROKAR_LIPOPROTEIN"/>
    <property type="match status" value="1"/>
</dbReference>
<evidence type="ECO:0008006" key="4">
    <source>
        <dbReference type="Google" id="ProtNLM"/>
    </source>
</evidence>
<feature type="chain" id="PRO_5002309397" description="DUF4410 domain-containing protein" evidence="1">
    <location>
        <begin position="19"/>
        <end position="238"/>
    </location>
</feature>
<feature type="signal peptide" evidence="1">
    <location>
        <begin position="1"/>
        <end position="18"/>
    </location>
</feature>
<name>A0A0D6P270_9PROT</name>
<gene>
    <name evidence="2" type="ORF">Asru_0010_03</name>
</gene>
<keyword evidence="1" id="KW-0732">Signal</keyword>
<dbReference type="Pfam" id="PF14366">
    <property type="entry name" value="DUF4410"/>
    <property type="match status" value="1"/>
</dbReference>
<comment type="caution">
    <text evidence="2">The sequence shown here is derived from an EMBL/GenBank/DDBJ whole genome shotgun (WGS) entry which is preliminary data.</text>
</comment>
<protein>
    <recommendedName>
        <fullName evidence="4">DUF4410 domain-containing protein</fullName>
    </recommendedName>
</protein>
<dbReference type="Proteomes" id="UP000032680">
    <property type="component" value="Unassembled WGS sequence"/>
</dbReference>